<dbReference type="InterPro" id="IPR012677">
    <property type="entry name" value="Nucleotide-bd_a/b_plait_sf"/>
</dbReference>
<dbReference type="SMART" id="SM00360">
    <property type="entry name" value="RRM"/>
    <property type="match status" value="2"/>
</dbReference>
<dbReference type="EMBL" id="VWRR01000016">
    <property type="protein sequence ID" value="KAF6001038.1"/>
    <property type="molecule type" value="Genomic_DNA"/>
</dbReference>
<gene>
    <name evidence="6" type="ORF">F1559_001738</name>
</gene>
<keyword evidence="7" id="KW-1185">Reference proteome</keyword>
<dbReference type="PROSITE" id="PS50102">
    <property type="entry name" value="RRM"/>
    <property type="match status" value="2"/>
</dbReference>
<dbReference type="InterPro" id="IPR000504">
    <property type="entry name" value="RRM_dom"/>
</dbReference>
<dbReference type="GO" id="GO:0003729">
    <property type="term" value="F:mRNA binding"/>
    <property type="evidence" value="ECO:0007669"/>
    <property type="project" value="TreeGrafter"/>
</dbReference>
<feature type="domain" description="RRM" evidence="5">
    <location>
        <begin position="116"/>
        <end position="195"/>
    </location>
</feature>
<evidence type="ECO:0000259" key="5">
    <source>
        <dbReference type="PROSITE" id="PS50102"/>
    </source>
</evidence>
<evidence type="ECO:0000256" key="4">
    <source>
        <dbReference type="SAM" id="MobiDB-lite"/>
    </source>
</evidence>
<organism evidence="6 7">
    <name type="scientific">Cyanidiococcus yangmingshanensis</name>
    <dbReference type="NCBI Taxonomy" id="2690220"/>
    <lineage>
        <taxon>Eukaryota</taxon>
        <taxon>Rhodophyta</taxon>
        <taxon>Bangiophyceae</taxon>
        <taxon>Cyanidiales</taxon>
        <taxon>Cyanidiaceae</taxon>
        <taxon>Cyanidiococcus</taxon>
    </lineage>
</organism>
<feature type="compositionally biased region" description="Basic and acidic residues" evidence="4">
    <location>
        <begin position="89"/>
        <end position="100"/>
    </location>
</feature>
<dbReference type="PANTHER" id="PTHR48032:SF6">
    <property type="entry name" value="RNA-BINDING (RRM_RBD_RNP MOTIFS) FAMILY PROTEIN"/>
    <property type="match status" value="1"/>
</dbReference>
<keyword evidence="1" id="KW-0677">Repeat</keyword>
<name>A0A7J7IDD0_9RHOD</name>
<dbReference type="SUPFAM" id="SSF54928">
    <property type="entry name" value="RNA-binding domain, RBD"/>
    <property type="match status" value="2"/>
</dbReference>
<protein>
    <recommendedName>
        <fullName evidence="5">RRM domain-containing protein</fullName>
    </recommendedName>
</protein>
<dbReference type="InterPro" id="IPR035979">
    <property type="entry name" value="RBD_domain_sf"/>
</dbReference>
<dbReference type="PANTHER" id="PTHR48032">
    <property type="entry name" value="RNA-BINDING PROTEIN MUSASHI HOMOLOG RBP6"/>
    <property type="match status" value="1"/>
</dbReference>
<dbReference type="Pfam" id="PF00076">
    <property type="entry name" value="RRM_1"/>
    <property type="match status" value="2"/>
</dbReference>
<proteinExistence type="predicted"/>
<evidence type="ECO:0000313" key="7">
    <source>
        <dbReference type="Proteomes" id="UP000530660"/>
    </source>
</evidence>
<feature type="domain" description="RRM" evidence="5">
    <location>
        <begin position="10"/>
        <end position="87"/>
    </location>
</feature>
<evidence type="ECO:0000256" key="3">
    <source>
        <dbReference type="PROSITE-ProRule" id="PRU00176"/>
    </source>
</evidence>
<accession>A0A7J7IDD0</accession>
<keyword evidence="2 3" id="KW-0694">RNA-binding</keyword>
<dbReference type="AlphaFoldDB" id="A0A7J7IDD0"/>
<evidence type="ECO:0000313" key="6">
    <source>
        <dbReference type="EMBL" id="KAF6001038.1"/>
    </source>
</evidence>
<dbReference type="GO" id="GO:0006417">
    <property type="term" value="P:regulation of translation"/>
    <property type="evidence" value="ECO:0007669"/>
    <property type="project" value="TreeGrafter"/>
</dbReference>
<dbReference type="Proteomes" id="UP000530660">
    <property type="component" value="Unassembled WGS sequence"/>
</dbReference>
<comment type="caution">
    <text evidence="6">The sequence shown here is derived from an EMBL/GenBank/DDBJ whole genome shotgun (WGS) entry which is preliminary data.</text>
</comment>
<evidence type="ECO:0000256" key="1">
    <source>
        <dbReference type="ARBA" id="ARBA00022737"/>
    </source>
</evidence>
<feature type="region of interest" description="Disordered" evidence="4">
    <location>
        <begin position="87"/>
        <end position="109"/>
    </location>
</feature>
<dbReference type="Gene3D" id="3.30.70.330">
    <property type="match status" value="2"/>
</dbReference>
<reference evidence="6 7" key="1">
    <citation type="journal article" date="2020" name="J. Phycol.">
        <title>Comparative genome analysis reveals Cyanidiococcus gen. nov., a new extremophilic red algal genus sister to Cyanidioschyzon (Cyanidioschyzonaceae, Rhodophyta).</title>
        <authorList>
            <person name="Liu S.-L."/>
            <person name="Chiang Y.-R."/>
            <person name="Yoon H.S."/>
            <person name="Fu H.-Y."/>
        </authorList>
    </citation>
    <scope>NUCLEOTIDE SEQUENCE [LARGE SCALE GENOMIC DNA]</scope>
    <source>
        <strain evidence="6 7">THAL066</strain>
    </source>
</reference>
<sequence>MPNVSRESRCKIFVGGLSWDTDEASLVAYFEKFGKLVDAVVMRNRNTGQPRGFGFVTFEDEEVARVVASMERHELDGRMVETKVAVPRSAEELESSKESEEVPTGRFSESNEANSRKLFVGGLPQACTEDDILAHFSQFGKIVEARIMVDHQTGQSRGYGFVIFADSSAAQKALAAAPDKHVVKGFLVHVKPAASRRGEAPGNKEIRSNPWGLVSPTDGETSLHGGYRGYGFDAFGVDYTVVAQYLHAIYGGDIESWESWAREARTVNQPPTIETS</sequence>
<dbReference type="OrthoDB" id="1875751at2759"/>
<evidence type="ECO:0000256" key="2">
    <source>
        <dbReference type="ARBA" id="ARBA00022884"/>
    </source>
</evidence>